<name>M2VCJ4_COCH5</name>
<feature type="compositionally biased region" description="Polar residues" evidence="1">
    <location>
        <begin position="1"/>
        <end position="22"/>
    </location>
</feature>
<feature type="region of interest" description="Disordered" evidence="1">
    <location>
        <begin position="1"/>
        <end position="52"/>
    </location>
</feature>
<evidence type="ECO:0000313" key="2">
    <source>
        <dbReference type="EMBL" id="EMD97443.1"/>
    </source>
</evidence>
<accession>M2VCJ4</accession>
<feature type="non-terminal residue" evidence="2">
    <location>
        <position position="52"/>
    </location>
</feature>
<reference evidence="2 3" key="1">
    <citation type="journal article" date="2012" name="PLoS Pathog.">
        <title>Diverse lifestyles and strategies of plant pathogenesis encoded in the genomes of eighteen Dothideomycetes fungi.</title>
        <authorList>
            <person name="Ohm R.A."/>
            <person name="Feau N."/>
            <person name="Henrissat B."/>
            <person name="Schoch C.L."/>
            <person name="Horwitz B.A."/>
            <person name="Barry K.W."/>
            <person name="Condon B.J."/>
            <person name="Copeland A.C."/>
            <person name="Dhillon B."/>
            <person name="Glaser F."/>
            <person name="Hesse C.N."/>
            <person name="Kosti I."/>
            <person name="LaButti K."/>
            <person name="Lindquist E.A."/>
            <person name="Lucas S."/>
            <person name="Salamov A.A."/>
            <person name="Bradshaw R.E."/>
            <person name="Ciuffetti L."/>
            <person name="Hamelin R.C."/>
            <person name="Kema G.H.J."/>
            <person name="Lawrence C."/>
            <person name="Scott J.A."/>
            <person name="Spatafora J.W."/>
            <person name="Turgeon B.G."/>
            <person name="de Wit P.J.G.M."/>
            <person name="Zhong S."/>
            <person name="Goodwin S.B."/>
            <person name="Grigoriev I.V."/>
        </authorList>
    </citation>
    <scope>NUCLEOTIDE SEQUENCE [LARGE SCALE GENOMIC DNA]</scope>
    <source>
        <strain evidence="3">C5 / ATCC 48332 / race O</strain>
    </source>
</reference>
<evidence type="ECO:0000313" key="3">
    <source>
        <dbReference type="Proteomes" id="UP000016936"/>
    </source>
</evidence>
<protein>
    <submittedName>
        <fullName evidence="2">Uncharacterized protein</fullName>
    </submittedName>
</protein>
<dbReference type="Proteomes" id="UP000016936">
    <property type="component" value="Unassembled WGS sequence"/>
</dbReference>
<gene>
    <name evidence="2" type="ORF">COCHEDRAFT_1018923</name>
</gene>
<dbReference type="EMBL" id="KB445569">
    <property type="protein sequence ID" value="EMD97443.1"/>
    <property type="molecule type" value="Genomic_DNA"/>
</dbReference>
<proteinExistence type="predicted"/>
<keyword evidence="3" id="KW-1185">Reference proteome</keyword>
<reference evidence="3" key="2">
    <citation type="journal article" date="2013" name="PLoS Genet.">
        <title>Comparative genome structure, secondary metabolite, and effector coding capacity across Cochliobolus pathogens.</title>
        <authorList>
            <person name="Condon B.J."/>
            <person name="Leng Y."/>
            <person name="Wu D."/>
            <person name="Bushley K.E."/>
            <person name="Ohm R.A."/>
            <person name="Otillar R."/>
            <person name="Martin J."/>
            <person name="Schackwitz W."/>
            <person name="Grimwood J."/>
            <person name="MohdZainudin N."/>
            <person name="Xue C."/>
            <person name="Wang R."/>
            <person name="Manning V.A."/>
            <person name="Dhillon B."/>
            <person name="Tu Z.J."/>
            <person name="Steffenson B.J."/>
            <person name="Salamov A."/>
            <person name="Sun H."/>
            <person name="Lowry S."/>
            <person name="LaButti K."/>
            <person name="Han J."/>
            <person name="Copeland A."/>
            <person name="Lindquist E."/>
            <person name="Barry K."/>
            <person name="Schmutz J."/>
            <person name="Baker S.E."/>
            <person name="Ciuffetti L.M."/>
            <person name="Grigoriev I.V."/>
            <person name="Zhong S."/>
            <person name="Turgeon B.G."/>
        </authorList>
    </citation>
    <scope>NUCLEOTIDE SEQUENCE [LARGE SCALE GENOMIC DNA]</scope>
    <source>
        <strain evidence="3">C5 / ATCC 48332 / race O</strain>
    </source>
</reference>
<evidence type="ECO:0000256" key="1">
    <source>
        <dbReference type="SAM" id="MobiDB-lite"/>
    </source>
</evidence>
<sequence>MLSCVPKQTTTPMPGTLNQATLQPPPPTNLPGLLDPVPLHLLSPTSPQRGLL</sequence>
<feature type="compositionally biased region" description="Polar residues" evidence="1">
    <location>
        <begin position="43"/>
        <end position="52"/>
    </location>
</feature>
<dbReference type="HOGENOM" id="CLU_3092889_0_0_1"/>
<dbReference type="AlphaFoldDB" id="M2VCJ4"/>
<organism evidence="2 3">
    <name type="scientific">Cochliobolus heterostrophus (strain C5 / ATCC 48332 / race O)</name>
    <name type="common">Southern corn leaf blight fungus</name>
    <name type="synonym">Bipolaris maydis</name>
    <dbReference type="NCBI Taxonomy" id="701091"/>
    <lineage>
        <taxon>Eukaryota</taxon>
        <taxon>Fungi</taxon>
        <taxon>Dikarya</taxon>
        <taxon>Ascomycota</taxon>
        <taxon>Pezizomycotina</taxon>
        <taxon>Dothideomycetes</taxon>
        <taxon>Pleosporomycetidae</taxon>
        <taxon>Pleosporales</taxon>
        <taxon>Pleosporineae</taxon>
        <taxon>Pleosporaceae</taxon>
        <taxon>Bipolaris</taxon>
    </lineage>
</organism>